<dbReference type="PANTHER" id="PTHR43790">
    <property type="entry name" value="CARBOHYDRATE TRANSPORT ATP-BINDING PROTEIN MG119-RELATED"/>
    <property type="match status" value="1"/>
</dbReference>
<comment type="caution">
    <text evidence="9">The sequence shown here is derived from an EMBL/GenBank/DDBJ whole genome shotgun (WGS) entry which is preliminary data.</text>
</comment>
<dbReference type="GO" id="GO:0016887">
    <property type="term" value="F:ATP hydrolysis activity"/>
    <property type="evidence" value="ECO:0007669"/>
    <property type="project" value="InterPro"/>
</dbReference>
<dbReference type="SMART" id="SM00382">
    <property type="entry name" value="AAA"/>
    <property type="match status" value="1"/>
</dbReference>
<evidence type="ECO:0000256" key="6">
    <source>
        <dbReference type="ARBA" id="ARBA00022840"/>
    </source>
</evidence>
<protein>
    <submittedName>
        <fullName evidence="9">Putative sugar ABC transporter, ATP-binding protein ribose ABC transporter rbsA-like</fullName>
    </submittedName>
</protein>
<evidence type="ECO:0000256" key="7">
    <source>
        <dbReference type="ARBA" id="ARBA00023136"/>
    </source>
</evidence>
<dbReference type="EMBL" id="CANI01000038">
    <property type="protein sequence ID" value="CCM78327.1"/>
    <property type="molecule type" value="Genomic_DNA"/>
</dbReference>
<dbReference type="eggNOG" id="COG1129">
    <property type="taxonomic scope" value="Bacteria"/>
</dbReference>
<dbReference type="Pfam" id="PF00005">
    <property type="entry name" value="ABC_tran"/>
    <property type="match status" value="2"/>
</dbReference>
<gene>
    <name evidence="9" type="ORF">BN77_p10992</name>
</gene>
<name>K0Q2D3_9HYPH</name>
<dbReference type="PANTHER" id="PTHR43790:SF9">
    <property type="entry name" value="GALACTOFURANOSE TRANSPORTER ATP-BINDING PROTEIN YTFR"/>
    <property type="match status" value="1"/>
</dbReference>
<reference evidence="9 10" key="1">
    <citation type="journal article" date="2013" name="Genome Announc.">
        <title>Draft Genome Sequence of Rhizobium mesoamericanum STM3625, a Nitrogen-Fixing Symbiont of Mimosa pudica Isolated in French Guiana (South America).</title>
        <authorList>
            <person name="Moulin L."/>
            <person name="Mornico D."/>
            <person name="Melkonian R."/>
            <person name="Klonowska A."/>
        </authorList>
    </citation>
    <scope>NUCLEOTIDE SEQUENCE [LARGE SCALE GENOMIC DNA]</scope>
    <source>
        <strain evidence="9 10">STM3625</strain>
    </source>
</reference>
<dbReference type="HOGENOM" id="CLU_000604_92_3_5"/>
<evidence type="ECO:0000313" key="10">
    <source>
        <dbReference type="Proteomes" id="UP000009319"/>
    </source>
</evidence>
<proteinExistence type="inferred from homology"/>
<dbReference type="Proteomes" id="UP000009319">
    <property type="component" value="Unassembled WGS sequence"/>
</dbReference>
<organism evidence="9 10">
    <name type="scientific">Rhizobium mesoamericanum STM3625</name>
    <dbReference type="NCBI Taxonomy" id="1211777"/>
    <lineage>
        <taxon>Bacteria</taxon>
        <taxon>Pseudomonadati</taxon>
        <taxon>Pseudomonadota</taxon>
        <taxon>Alphaproteobacteria</taxon>
        <taxon>Hyphomicrobiales</taxon>
        <taxon>Rhizobiaceae</taxon>
        <taxon>Rhizobium/Agrobacterium group</taxon>
        <taxon>Rhizobium</taxon>
    </lineage>
</organism>
<evidence type="ECO:0000256" key="1">
    <source>
        <dbReference type="ARBA" id="ARBA00005417"/>
    </source>
</evidence>
<evidence type="ECO:0000259" key="8">
    <source>
        <dbReference type="PROSITE" id="PS50893"/>
    </source>
</evidence>
<evidence type="ECO:0000256" key="3">
    <source>
        <dbReference type="ARBA" id="ARBA00022597"/>
    </source>
</evidence>
<dbReference type="STRING" id="1211777.BN77_p10992"/>
<dbReference type="CDD" id="cd03215">
    <property type="entry name" value="ABC_Carb_Monos_II"/>
    <property type="match status" value="1"/>
</dbReference>
<dbReference type="InterPro" id="IPR050107">
    <property type="entry name" value="ABC_carbohydrate_import_ATPase"/>
</dbReference>
<keyword evidence="7" id="KW-0472">Membrane</keyword>
<keyword evidence="2" id="KW-0813">Transport</keyword>
<evidence type="ECO:0000256" key="4">
    <source>
        <dbReference type="ARBA" id="ARBA00022737"/>
    </source>
</evidence>
<dbReference type="SUPFAM" id="SSF52540">
    <property type="entry name" value="P-loop containing nucleoside triphosphate hydrolases"/>
    <property type="match status" value="2"/>
</dbReference>
<keyword evidence="10" id="KW-1185">Reference proteome</keyword>
<dbReference type="CDD" id="cd03216">
    <property type="entry name" value="ABC_Carb_Monos_I"/>
    <property type="match status" value="1"/>
</dbReference>
<dbReference type="GO" id="GO:0005524">
    <property type="term" value="F:ATP binding"/>
    <property type="evidence" value="ECO:0007669"/>
    <property type="project" value="UniProtKB-KW"/>
</dbReference>
<keyword evidence="3" id="KW-0762">Sugar transport</keyword>
<comment type="similarity">
    <text evidence="1">Belongs to the ABC transporter superfamily.</text>
</comment>
<sequence>MTLSNRLRAHAPAVESEVHPMGGRVILSEPLFRMEGISKRYGGVTALNRADIAIRPGAIHAVLGENGAGKSTLIKIMAGVTAADEGRMLLDGKDVSFRSPAAANAAGIVSVFQELSLVPDLSVADNVVISNPPKRFGMIDRRAQRRIAEEALSRAGAFDIHPSSLVKDLPLSRRQMVEIAKALARRPRLMILDEATSALSKSDVEKVFSVLKRLRAEGLALVYISHRMHEIAELADECTVFRNGRSIESYKAGTKTDQQVIELMIGREYKSVFPDKPGVEISTAPALSCRGLCWEDRLADIEFDARPGEIVGVGGLDGQGQRELLLALFGVLRDVRGDVRIDGRSVRLTSPKEAKSGENGIALIPEDRKTEGLMLPMTVRENLSIAALGSVSRNGIIDRSAEATRVNELLGLLSIKVTNMNMPASSLSGGNQQKVVIAKWLMNRPRIILLNDPTRGIDVGTKQEIYQLLRKLADGGAAIVFYSTDYDELIGCCDRVLVMYDGTIVRTLEGDDINERELIGSALNISAQPLERRTTQ</sequence>
<dbReference type="InterPro" id="IPR003439">
    <property type="entry name" value="ABC_transporter-like_ATP-bd"/>
</dbReference>
<accession>K0Q2D3</accession>
<dbReference type="AlphaFoldDB" id="K0Q2D3"/>
<keyword evidence="5" id="KW-0547">Nucleotide-binding</keyword>
<feature type="domain" description="ABC transporter" evidence="8">
    <location>
        <begin position="32"/>
        <end position="268"/>
    </location>
</feature>
<dbReference type="InterPro" id="IPR017871">
    <property type="entry name" value="ABC_transporter-like_CS"/>
</dbReference>
<evidence type="ECO:0000313" key="9">
    <source>
        <dbReference type="EMBL" id="CCM78327.1"/>
    </source>
</evidence>
<dbReference type="Gene3D" id="3.40.50.300">
    <property type="entry name" value="P-loop containing nucleotide triphosphate hydrolases"/>
    <property type="match status" value="2"/>
</dbReference>
<dbReference type="PROSITE" id="PS00211">
    <property type="entry name" value="ABC_TRANSPORTER_1"/>
    <property type="match status" value="1"/>
</dbReference>
<feature type="domain" description="ABC transporter" evidence="8">
    <location>
        <begin position="279"/>
        <end position="526"/>
    </location>
</feature>
<keyword evidence="6 9" id="KW-0067">ATP-binding</keyword>
<dbReference type="InterPro" id="IPR003593">
    <property type="entry name" value="AAA+_ATPase"/>
</dbReference>
<evidence type="ECO:0000256" key="2">
    <source>
        <dbReference type="ARBA" id="ARBA00022448"/>
    </source>
</evidence>
<dbReference type="InterPro" id="IPR027417">
    <property type="entry name" value="P-loop_NTPase"/>
</dbReference>
<evidence type="ECO:0000256" key="5">
    <source>
        <dbReference type="ARBA" id="ARBA00022741"/>
    </source>
</evidence>
<keyword evidence="4" id="KW-0677">Repeat</keyword>
<dbReference type="PROSITE" id="PS50893">
    <property type="entry name" value="ABC_TRANSPORTER_2"/>
    <property type="match status" value="2"/>
</dbReference>